<evidence type="ECO:0000256" key="1">
    <source>
        <dbReference type="SAM" id="Phobius"/>
    </source>
</evidence>
<evidence type="ECO:0000313" key="3">
    <source>
        <dbReference type="Proteomes" id="UP000238180"/>
    </source>
</evidence>
<evidence type="ECO:0000313" key="2">
    <source>
        <dbReference type="EMBL" id="SPE76556.1"/>
    </source>
</evidence>
<reference evidence="2 3" key="1">
    <citation type="submission" date="2018-02" db="EMBL/GenBank/DDBJ databases">
        <authorList>
            <person name="Cohen D.B."/>
            <person name="Kent A.D."/>
        </authorList>
    </citation>
    <scope>NUCLEOTIDE SEQUENCE [LARGE SCALE GENOMIC DNA]</scope>
    <source>
        <strain evidence="2">CIP109753</strain>
    </source>
</reference>
<gene>
    <name evidence="2" type="ORF">FLACOL_00538</name>
</gene>
<feature type="transmembrane region" description="Helical" evidence="1">
    <location>
        <begin position="40"/>
        <end position="66"/>
    </location>
</feature>
<keyword evidence="1" id="KW-1133">Transmembrane helix</keyword>
<dbReference type="Proteomes" id="UP000238180">
    <property type="component" value="Unassembled WGS sequence"/>
</dbReference>
<organism evidence="2 3">
    <name type="scientific">Flavobacterium columnare</name>
    <dbReference type="NCBI Taxonomy" id="996"/>
    <lineage>
        <taxon>Bacteria</taxon>
        <taxon>Pseudomonadati</taxon>
        <taxon>Bacteroidota</taxon>
        <taxon>Flavobacteriia</taxon>
        <taxon>Flavobacteriales</taxon>
        <taxon>Flavobacteriaceae</taxon>
        <taxon>Flavobacterium</taxon>
    </lineage>
</organism>
<dbReference type="AlphaFoldDB" id="A0A2N9P894"/>
<name>A0A2N9P894_9FLAO</name>
<protein>
    <submittedName>
        <fullName evidence="2">Uncharacterized protein</fullName>
    </submittedName>
</protein>
<keyword evidence="1" id="KW-0472">Membrane</keyword>
<dbReference type="EMBL" id="OLKH01000064">
    <property type="protein sequence ID" value="SPE76556.1"/>
    <property type="molecule type" value="Genomic_DNA"/>
</dbReference>
<feature type="transmembrane region" description="Helical" evidence="1">
    <location>
        <begin position="12"/>
        <end position="28"/>
    </location>
</feature>
<feature type="transmembrane region" description="Helical" evidence="1">
    <location>
        <begin position="73"/>
        <end position="94"/>
    </location>
</feature>
<accession>A0A2N9P894</accession>
<sequence>MFNMLKKSTKLSLLYLISTIGADYWFFLIDDFEDFSFKNIIGVTIKFGLIGGLIPTLTVLTIGFLFKKIKPPISLAILLFVLMLIFTLLVYWYFITIFTYHLEHSK</sequence>
<proteinExistence type="predicted"/>
<keyword evidence="1" id="KW-0812">Transmembrane</keyword>